<keyword evidence="2" id="KW-1185">Reference proteome</keyword>
<dbReference type="Proteomes" id="UP001247805">
    <property type="component" value="Unassembled WGS sequence"/>
</dbReference>
<evidence type="ECO:0000313" key="2">
    <source>
        <dbReference type="Proteomes" id="UP001247805"/>
    </source>
</evidence>
<dbReference type="RefSeq" id="WP_316024274.1">
    <property type="nucleotide sequence ID" value="NZ_JAWDIO010000001.1"/>
</dbReference>
<dbReference type="EMBL" id="JAWDIO010000001">
    <property type="protein sequence ID" value="MDU0352560.1"/>
    <property type="molecule type" value="Genomic_DNA"/>
</dbReference>
<sequence length="155" mass="17872">MSQTKQAEVNSQVMFDVIVVGSGITGGWAAKEFCEKGFKTLVIERGRHLDHPSPEYNDMKAPWQLENFGIASETLQEQGRYTQLLAKKKVLKSDSIQFFADDKEYPYSYPSEKPFMWTRGYQLGGRSLTWGRQVLRWGKKILKLMQKMVMVLLGR</sequence>
<evidence type="ECO:0000313" key="1">
    <source>
        <dbReference type="EMBL" id="MDU0352560.1"/>
    </source>
</evidence>
<comment type="caution">
    <text evidence="1">The sequence shown here is derived from an EMBL/GenBank/DDBJ whole genome shotgun (WGS) entry which is preliminary data.</text>
</comment>
<dbReference type="Gene3D" id="3.50.50.60">
    <property type="entry name" value="FAD/NAD(P)-binding domain"/>
    <property type="match status" value="1"/>
</dbReference>
<gene>
    <name evidence="1" type="ORF">RS130_00340</name>
</gene>
<proteinExistence type="predicted"/>
<organism evidence="1 2">
    <name type="scientific">Paraglaciecola aquimarina</name>
    <dbReference type="NCBI Taxonomy" id="1235557"/>
    <lineage>
        <taxon>Bacteria</taxon>
        <taxon>Pseudomonadati</taxon>
        <taxon>Pseudomonadota</taxon>
        <taxon>Gammaproteobacteria</taxon>
        <taxon>Alteromonadales</taxon>
        <taxon>Alteromonadaceae</taxon>
        <taxon>Paraglaciecola</taxon>
    </lineage>
</organism>
<name>A0ABU3SRF0_9ALTE</name>
<dbReference type="SUPFAM" id="SSF51905">
    <property type="entry name" value="FAD/NAD(P)-binding domain"/>
    <property type="match status" value="1"/>
</dbReference>
<accession>A0ABU3SRF0</accession>
<dbReference type="InterPro" id="IPR036188">
    <property type="entry name" value="FAD/NAD-bd_sf"/>
</dbReference>
<protein>
    <recommendedName>
        <fullName evidence="3">GMC family oxidoreductase</fullName>
    </recommendedName>
</protein>
<reference evidence="1 2" key="1">
    <citation type="submission" date="2023-10" db="EMBL/GenBank/DDBJ databases">
        <title>Glaciecola aquimarina strain GGW-M5 nov., isolated from a coastal seawater.</title>
        <authorList>
            <person name="Bayburt H."/>
            <person name="Kim J.M."/>
            <person name="Choi B.J."/>
            <person name="Jeon C.O."/>
        </authorList>
    </citation>
    <scope>NUCLEOTIDE SEQUENCE [LARGE SCALE GENOMIC DNA]</scope>
    <source>
        <strain evidence="1 2">KCTC 32108</strain>
    </source>
</reference>
<evidence type="ECO:0008006" key="3">
    <source>
        <dbReference type="Google" id="ProtNLM"/>
    </source>
</evidence>